<reference evidence="3" key="1">
    <citation type="submission" date="2017-08" db="EMBL/GenBank/DDBJ databases">
        <authorList>
            <person name="Varghese N."/>
            <person name="Submissions S."/>
        </authorList>
    </citation>
    <scope>NUCLEOTIDE SEQUENCE [LARGE SCALE GENOMIC DNA]</scope>
    <source>
        <strain evidence="3">JA234</strain>
    </source>
</reference>
<evidence type="ECO:0000313" key="3">
    <source>
        <dbReference type="Proteomes" id="UP000219467"/>
    </source>
</evidence>
<name>A0A285D350_9RHOB</name>
<proteinExistence type="predicted"/>
<dbReference type="SUPFAM" id="SSF55781">
    <property type="entry name" value="GAF domain-like"/>
    <property type="match status" value="1"/>
</dbReference>
<keyword evidence="3" id="KW-1185">Reference proteome</keyword>
<evidence type="ECO:0000313" key="2">
    <source>
        <dbReference type="EMBL" id="SNX74105.1"/>
    </source>
</evidence>
<dbReference type="Pfam" id="PF01590">
    <property type="entry name" value="GAF"/>
    <property type="match status" value="1"/>
</dbReference>
<dbReference type="RefSeq" id="WP_235841036.1">
    <property type="nucleotide sequence ID" value="NZ_OAOQ01000019.1"/>
</dbReference>
<dbReference type="Proteomes" id="UP000219467">
    <property type="component" value="Unassembled WGS sequence"/>
</dbReference>
<protein>
    <submittedName>
        <fullName evidence="2">GAF domain-containing protein</fullName>
    </submittedName>
</protein>
<dbReference type="InterPro" id="IPR003018">
    <property type="entry name" value="GAF"/>
</dbReference>
<dbReference type="PROSITE" id="PS50046">
    <property type="entry name" value="PHYTOCHROME_2"/>
    <property type="match status" value="1"/>
</dbReference>
<dbReference type="EMBL" id="OAOQ01000019">
    <property type="protein sequence ID" value="SNX74105.1"/>
    <property type="molecule type" value="Genomic_DNA"/>
</dbReference>
<dbReference type="AlphaFoldDB" id="A0A285D350"/>
<gene>
    <name evidence="2" type="ORF">SAMN05878503_11939</name>
</gene>
<evidence type="ECO:0000259" key="1">
    <source>
        <dbReference type="PROSITE" id="PS50046"/>
    </source>
</evidence>
<accession>A0A285D350</accession>
<feature type="domain" description="Phytochrome chromophore attachment site" evidence="1">
    <location>
        <begin position="1"/>
        <end position="92"/>
    </location>
</feature>
<dbReference type="InterPro" id="IPR029016">
    <property type="entry name" value="GAF-like_dom_sf"/>
</dbReference>
<organism evidence="2 3">
    <name type="scientific">Cereibacter ovatus</name>
    <dbReference type="NCBI Taxonomy" id="439529"/>
    <lineage>
        <taxon>Bacteria</taxon>
        <taxon>Pseudomonadati</taxon>
        <taxon>Pseudomonadota</taxon>
        <taxon>Alphaproteobacteria</taxon>
        <taxon>Rhodobacterales</taxon>
        <taxon>Paracoccaceae</taxon>
        <taxon>Cereibacter</taxon>
    </lineage>
</organism>
<dbReference type="InterPro" id="IPR016132">
    <property type="entry name" value="Phyto_chromo_attachment"/>
</dbReference>
<sequence>MGSYLRQRVGSIADWRYQPVPLLAHPGLDDLVPLDLTHSSLRSVSPIHREYMQNTHVAASLTIGLADGERLWGMLVCHNMTPRIAGSERRPP</sequence>
<dbReference type="Gene3D" id="3.30.450.40">
    <property type="match status" value="1"/>
</dbReference>